<keyword evidence="4 6" id="KW-0472">Membrane</keyword>
<dbReference type="PANTHER" id="PTHR33048">
    <property type="entry name" value="PTH11-LIKE INTEGRAL MEMBRANE PROTEIN (AFU_ORTHOLOGUE AFUA_5G11245)"/>
    <property type="match status" value="1"/>
</dbReference>
<dbReference type="EMBL" id="JAGMUV010000020">
    <property type="protein sequence ID" value="KAH7125797.1"/>
    <property type="molecule type" value="Genomic_DNA"/>
</dbReference>
<dbReference type="InterPro" id="IPR049326">
    <property type="entry name" value="Rhodopsin_dom_fungi"/>
</dbReference>
<evidence type="ECO:0000259" key="7">
    <source>
        <dbReference type="Pfam" id="PF20684"/>
    </source>
</evidence>
<evidence type="ECO:0000256" key="5">
    <source>
        <dbReference type="ARBA" id="ARBA00038359"/>
    </source>
</evidence>
<reference evidence="8" key="1">
    <citation type="journal article" date="2021" name="Nat. Commun.">
        <title>Genetic determinants of endophytism in the Arabidopsis root mycobiome.</title>
        <authorList>
            <person name="Mesny F."/>
            <person name="Miyauchi S."/>
            <person name="Thiergart T."/>
            <person name="Pickel B."/>
            <person name="Atanasova L."/>
            <person name="Karlsson M."/>
            <person name="Huettel B."/>
            <person name="Barry K.W."/>
            <person name="Haridas S."/>
            <person name="Chen C."/>
            <person name="Bauer D."/>
            <person name="Andreopoulos W."/>
            <person name="Pangilinan J."/>
            <person name="LaButti K."/>
            <person name="Riley R."/>
            <person name="Lipzen A."/>
            <person name="Clum A."/>
            <person name="Drula E."/>
            <person name="Henrissat B."/>
            <person name="Kohler A."/>
            <person name="Grigoriev I.V."/>
            <person name="Martin F.M."/>
            <person name="Hacquard S."/>
        </authorList>
    </citation>
    <scope>NUCLEOTIDE SEQUENCE</scope>
    <source>
        <strain evidence="8">MPI-CAGE-AT-0147</strain>
    </source>
</reference>
<accession>A0A9P9DVG9</accession>
<keyword evidence="2 6" id="KW-0812">Transmembrane</keyword>
<dbReference type="OrthoDB" id="5413793at2759"/>
<comment type="subcellular location">
    <subcellularLocation>
        <location evidence="1">Membrane</location>
        <topology evidence="1">Multi-pass membrane protein</topology>
    </subcellularLocation>
</comment>
<dbReference type="Pfam" id="PF20684">
    <property type="entry name" value="Fung_rhodopsin"/>
    <property type="match status" value="1"/>
</dbReference>
<evidence type="ECO:0000256" key="2">
    <source>
        <dbReference type="ARBA" id="ARBA00022692"/>
    </source>
</evidence>
<comment type="similarity">
    <text evidence="5">Belongs to the SAT4 family.</text>
</comment>
<sequence>MSGALPTLIGVTATLLTLITTFVAIRFFVRSVLLRRIDWDDALVFTSWSLAVALLSTVFTLTNVGLGSHLDDVSDDNLREFLRLQTVASLTYIWGFVTVKMSFAVLYFRLIPGTFYRRINQGLLVLLLAQGIEECLVVILKCNPVDKAWMTSKQGTCLDLRSFYYASFGIKFTTDIVLFAQPIPAIWRLQLSAAKRIGVLVMLSLGLFVCVISIIRVTYIAGLKDDITLVDALVDSIMWSEVEICALIMCACIPSFRPFFRCFPWVNRVLGLSSDEASSSSYQPDIFLGQPSITSPNRSFKHHPLQERRMYQSPELRITHATTQRRRSNDHASFEGTILQEVECSVRPP</sequence>
<feature type="transmembrane region" description="Helical" evidence="6">
    <location>
        <begin position="197"/>
        <end position="217"/>
    </location>
</feature>
<evidence type="ECO:0000256" key="1">
    <source>
        <dbReference type="ARBA" id="ARBA00004141"/>
    </source>
</evidence>
<feature type="transmembrane region" description="Helical" evidence="6">
    <location>
        <begin position="41"/>
        <end position="66"/>
    </location>
</feature>
<dbReference type="GO" id="GO:0016020">
    <property type="term" value="C:membrane"/>
    <property type="evidence" value="ECO:0007669"/>
    <property type="project" value="UniProtKB-SubCell"/>
</dbReference>
<keyword evidence="3 6" id="KW-1133">Transmembrane helix</keyword>
<evidence type="ECO:0000313" key="8">
    <source>
        <dbReference type="EMBL" id="KAH7125797.1"/>
    </source>
</evidence>
<proteinExistence type="inferred from homology"/>
<gene>
    <name evidence="8" type="ORF">EDB81DRAFT_860524</name>
</gene>
<evidence type="ECO:0000256" key="6">
    <source>
        <dbReference type="SAM" id="Phobius"/>
    </source>
</evidence>
<dbReference type="AlphaFoldDB" id="A0A9P9DVG9"/>
<protein>
    <recommendedName>
        <fullName evidence="7">Rhodopsin domain-containing protein</fullName>
    </recommendedName>
</protein>
<dbReference type="Proteomes" id="UP000738349">
    <property type="component" value="Unassembled WGS sequence"/>
</dbReference>
<evidence type="ECO:0000256" key="4">
    <source>
        <dbReference type="ARBA" id="ARBA00023136"/>
    </source>
</evidence>
<feature type="transmembrane region" description="Helical" evidence="6">
    <location>
        <begin position="6"/>
        <end position="29"/>
    </location>
</feature>
<evidence type="ECO:0000313" key="9">
    <source>
        <dbReference type="Proteomes" id="UP000738349"/>
    </source>
</evidence>
<name>A0A9P9DVG9_9HYPO</name>
<evidence type="ECO:0000256" key="3">
    <source>
        <dbReference type="ARBA" id="ARBA00022989"/>
    </source>
</evidence>
<dbReference type="InterPro" id="IPR052337">
    <property type="entry name" value="SAT4-like"/>
</dbReference>
<comment type="caution">
    <text evidence="8">The sequence shown here is derived from an EMBL/GenBank/DDBJ whole genome shotgun (WGS) entry which is preliminary data.</text>
</comment>
<organism evidence="8 9">
    <name type="scientific">Dactylonectria macrodidyma</name>
    <dbReference type="NCBI Taxonomy" id="307937"/>
    <lineage>
        <taxon>Eukaryota</taxon>
        <taxon>Fungi</taxon>
        <taxon>Dikarya</taxon>
        <taxon>Ascomycota</taxon>
        <taxon>Pezizomycotina</taxon>
        <taxon>Sordariomycetes</taxon>
        <taxon>Hypocreomycetidae</taxon>
        <taxon>Hypocreales</taxon>
        <taxon>Nectriaceae</taxon>
        <taxon>Dactylonectria</taxon>
    </lineage>
</organism>
<feature type="domain" description="Rhodopsin" evidence="7">
    <location>
        <begin position="25"/>
        <end position="261"/>
    </location>
</feature>
<keyword evidence="9" id="KW-1185">Reference proteome</keyword>
<dbReference type="PANTHER" id="PTHR33048:SF123">
    <property type="entry name" value="INTEGRAL MEMBRANE PROTEIN"/>
    <property type="match status" value="1"/>
</dbReference>
<feature type="transmembrane region" description="Helical" evidence="6">
    <location>
        <begin position="86"/>
        <end position="108"/>
    </location>
</feature>